<feature type="transmembrane region" description="Helical" evidence="8">
    <location>
        <begin position="171"/>
        <end position="193"/>
    </location>
</feature>
<evidence type="ECO:0000256" key="2">
    <source>
        <dbReference type="ARBA" id="ARBA00009142"/>
    </source>
</evidence>
<comment type="caution">
    <text evidence="9">The sequence shown here is derived from an EMBL/GenBank/DDBJ whole genome shotgun (WGS) entry which is preliminary data.</text>
</comment>
<dbReference type="Proteomes" id="UP001501475">
    <property type="component" value="Unassembled WGS sequence"/>
</dbReference>
<evidence type="ECO:0000256" key="8">
    <source>
        <dbReference type="RuleBase" id="RU363041"/>
    </source>
</evidence>
<sequence>MGTIALMILAALIIGYSKTALGGLAVVSVAIFATILPAKESTAAILTLLIVGDVVACWHYRRDGDWSLIRRLLPAIVIGLALGSAFLRIVNDHTLKLSIGIVILVLVAVQLWLKTRAGERMSTAHEHPVAAWSAGTGVGFTTMTANAAGAVMALYLSAAGIEKRRFVGTNAWFFLIVNLIKVPFSVGLGLMHWRDLGRAAALSPAILIGALLGYATIKRISQAHFDIAVLLTSAVAAAGLLLRA</sequence>
<feature type="transmembrane region" description="Helical" evidence="8">
    <location>
        <begin position="224"/>
        <end position="242"/>
    </location>
</feature>
<gene>
    <name evidence="9" type="ORF">GCM10009810_33090</name>
</gene>
<keyword evidence="4 8" id="KW-1003">Cell membrane</keyword>
<evidence type="ECO:0000256" key="7">
    <source>
        <dbReference type="ARBA" id="ARBA00023136"/>
    </source>
</evidence>
<comment type="subcellular location">
    <subcellularLocation>
        <location evidence="1 8">Cell membrane</location>
        <topology evidence="1 8">Multi-pass membrane protein</topology>
    </subcellularLocation>
</comment>
<evidence type="ECO:0000256" key="1">
    <source>
        <dbReference type="ARBA" id="ARBA00004651"/>
    </source>
</evidence>
<organism evidence="9 10">
    <name type="scientific">Nostocoides vanveenii</name>
    <dbReference type="NCBI Taxonomy" id="330835"/>
    <lineage>
        <taxon>Bacteria</taxon>
        <taxon>Bacillati</taxon>
        <taxon>Actinomycetota</taxon>
        <taxon>Actinomycetes</taxon>
        <taxon>Micrococcales</taxon>
        <taxon>Intrasporangiaceae</taxon>
        <taxon>Nostocoides</taxon>
    </lineage>
</organism>
<keyword evidence="3" id="KW-0813">Transport</keyword>
<name>A0ABP4X8N7_9MICO</name>
<dbReference type="PANTHER" id="PTHR30269">
    <property type="entry name" value="TRANSMEMBRANE PROTEIN YFCA"/>
    <property type="match status" value="1"/>
</dbReference>
<evidence type="ECO:0000313" key="9">
    <source>
        <dbReference type="EMBL" id="GAA1773277.1"/>
    </source>
</evidence>
<dbReference type="Pfam" id="PF01925">
    <property type="entry name" value="TauE"/>
    <property type="match status" value="1"/>
</dbReference>
<dbReference type="EMBL" id="BAAAPN010000098">
    <property type="protein sequence ID" value="GAA1773277.1"/>
    <property type="molecule type" value="Genomic_DNA"/>
</dbReference>
<feature type="transmembrane region" description="Helical" evidence="8">
    <location>
        <begin position="72"/>
        <end position="89"/>
    </location>
</feature>
<evidence type="ECO:0000256" key="3">
    <source>
        <dbReference type="ARBA" id="ARBA00022448"/>
    </source>
</evidence>
<keyword evidence="6 8" id="KW-1133">Transmembrane helix</keyword>
<evidence type="ECO:0000313" key="10">
    <source>
        <dbReference type="Proteomes" id="UP001501475"/>
    </source>
</evidence>
<reference evidence="10" key="1">
    <citation type="journal article" date="2019" name="Int. J. Syst. Evol. Microbiol.">
        <title>The Global Catalogue of Microorganisms (GCM) 10K type strain sequencing project: providing services to taxonomists for standard genome sequencing and annotation.</title>
        <authorList>
            <consortium name="The Broad Institute Genomics Platform"/>
            <consortium name="The Broad Institute Genome Sequencing Center for Infectious Disease"/>
            <person name="Wu L."/>
            <person name="Ma J."/>
        </authorList>
    </citation>
    <scope>NUCLEOTIDE SEQUENCE [LARGE SCALE GENOMIC DNA]</scope>
    <source>
        <strain evidence="10">JCM 15591</strain>
    </source>
</reference>
<keyword evidence="10" id="KW-1185">Reference proteome</keyword>
<evidence type="ECO:0000256" key="5">
    <source>
        <dbReference type="ARBA" id="ARBA00022692"/>
    </source>
</evidence>
<dbReference type="InterPro" id="IPR002781">
    <property type="entry name" value="TM_pro_TauE-like"/>
</dbReference>
<dbReference type="PANTHER" id="PTHR30269:SF23">
    <property type="entry name" value="MEMBRANE TRANSPORTER PROTEIN YDHB-RELATED"/>
    <property type="match status" value="1"/>
</dbReference>
<keyword evidence="5 8" id="KW-0812">Transmembrane</keyword>
<feature type="transmembrane region" description="Helical" evidence="8">
    <location>
        <begin position="199"/>
        <end position="217"/>
    </location>
</feature>
<evidence type="ECO:0000256" key="6">
    <source>
        <dbReference type="ARBA" id="ARBA00022989"/>
    </source>
</evidence>
<dbReference type="InterPro" id="IPR052017">
    <property type="entry name" value="TSUP"/>
</dbReference>
<keyword evidence="7 8" id="KW-0472">Membrane</keyword>
<accession>A0ABP4X8N7</accession>
<proteinExistence type="inferred from homology"/>
<comment type="similarity">
    <text evidence="2 8">Belongs to the 4-toluene sulfonate uptake permease (TSUP) (TC 2.A.102) family.</text>
</comment>
<feature type="transmembrane region" description="Helical" evidence="8">
    <location>
        <begin position="95"/>
        <end position="113"/>
    </location>
</feature>
<feature type="transmembrane region" description="Helical" evidence="8">
    <location>
        <begin position="43"/>
        <end position="60"/>
    </location>
</feature>
<evidence type="ECO:0000256" key="4">
    <source>
        <dbReference type="ARBA" id="ARBA00022475"/>
    </source>
</evidence>
<dbReference type="RefSeq" id="WP_344068269.1">
    <property type="nucleotide sequence ID" value="NZ_BAAAPN010000098.1"/>
</dbReference>
<protein>
    <recommendedName>
        <fullName evidence="8">Probable membrane transporter protein</fullName>
    </recommendedName>
</protein>